<dbReference type="Pfam" id="PF09911">
    <property type="entry name" value="DUF2140"/>
    <property type="match status" value="1"/>
</dbReference>
<sequence>MSANKWKRAFFLLLGLVLFIIIVFIGLIFWPVDQGEIPKEKNVGKTIPFHLETNKEDLNKVINSYIAKEKGDTPIDYYVNLKDDVELTGKLDLFSTSVHFNMTFEPKALKNGDIVLKQKGMSLGELHLPPSYVLKIAQESYHFPDWVRIFPNQKMIYVSTKRMNLKNNVSIRVNEFNLPKDRISFTLLVPVQ</sequence>
<keyword evidence="1" id="KW-0472">Membrane</keyword>
<dbReference type="HOGENOM" id="CLU_098230_0_1_9"/>
<feature type="transmembrane region" description="Helical" evidence="1">
    <location>
        <begin position="9"/>
        <end position="32"/>
    </location>
</feature>
<keyword evidence="3" id="KW-1185">Reference proteome</keyword>
<dbReference type="Proteomes" id="UP000011747">
    <property type="component" value="Unassembled WGS sequence"/>
</dbReference>
<comment type="caution">
    <text evidence="2">The sequence shown here is derived from an EMBL/GenBank/DDBJ whole genome shotgun (WGS) entry which is preliminary data.</text>
</comment>
<keyword evidence="1" id="KW-1133">Transmembrane helix</keyword>
<dbReference type="RefSeq" id="WP_003354938.1">
    <property type="nucleotide sequence ID" value="NZ_JH414761.1"/>
</dbReference>
<organism evidence="2 3">
    <name type="scientific">Bacillus smithii 7_3_47FAA</name>
    <dbReference type="NCBI Taxonomy" id="665952"/>
    <lineage>
        <taxon>Bacteria</taxon>
        <taxon>Bacillati</taxon>
        <taxon>Bacillota</taxon>
        <taxon>Bacilli</taxon>
        <taxon>Bacillales</taxon>
        <taxon>Bacillaceae</taxon>
        <taxon>Bacillus</taxon>
    </lineage>
</organism>
<accession>G9QNN1</accession>
<gene>
    <name evidence="2" type="ORF">HMPREF1015_03027</name>
</gene>
<dbReference type="AlphaFoldDB" id="G9QNN1"/>
<reference evidence="2 3" key="1">
    <citation type="submission" date="2011-09" db="EMBL/GenBank/DDBJ databases">
        <title>The Genome Sequence of Bacillus smithii 7_3_47FAA.</title>
        <authorList>
            <consortium name="The Broad Institute Genome Sequencing Platform"/>
            <person name="Earl A."/>
            <person name="Ward D."/>
            <person name="Feldgarden M."/>
            <person name="Gevers D."/>
            <person name="Daigneault M."/>
            <person name="Strauss J."/>
            <person name="Allen-Vercoe E."/>
            <person name="Young S.K."/>
            <person name="Zeng Q."/>
            <person name="Gargeya S."/>
            <person name="Fitzgerald M."/>
            <person name="Haas B."/>
            <person name="Abouelleil A."/>
            <person name="Alvarado L."/>
            <person name="Arachchi H.M."/>
            <person name="Berlin A."/>
            <person name="Brown A."/>
            <person name="Chapman S.B."/>
            <person name="Chen Z."/>
            <person name="Dunbar C."/>
            <person name="Freedman E."/>
            <person name="Gearin G."/>
            <person name="Goldberg J."/>
            <person name="Griggs A."/>
            <person name="Gujja S."/>
            <person name="Heiman D."/>
            <person name="Howarth C."/>
            <person name="Larson L."/>
            <person name="Lui A."/>
            <person name="MacDonald P.J.P."/>
            <person name="Montmayeur A."/>
            <person name="Murphy C."/>
            <person name="Neiman D."/>
            <person name="Pearson M."/>
            <person name="Priest M."/>
            <person name="Roberts A."/>
            <person name="Saif S."/>
            <person name="Shea T."/>
            <person name="Shenoy N."/>
            <person name="Sisk P."/>
            <person name="Stolte C."/>
            <person name="Sykes S."/>
            <person name="Wortman J."/>
            <person name="Nusbaum C."/>
            <person name="Birren B."/>
        </authorList>
    </citation>
    <scope>NUCLEOTIDE SEQUENCE [LARGE SCALE GENOMIC DNA]</scope>
    <source>
        <strain evidence="2 3">7_3_47FAA</strain>
    </source>
</reference>
<evidence type="ECO:0000256" key="1">
    <source>
        <dbReference type="SAM" id="Phobius"/>
    </source>
</evidence>
<dbReference type="PATRIC" id="fig|665952.3.peg.2742"/>
<protein>
    <recommendedName>
        <fullName evidence="4">DUF2140 domain-containing protein</fullName>
    </recommendedName>
</protein>
<dbReference type="EMBL" id="ACWF01000140">
    <property type="protein sequence ID" value="EHL75216.1"/>
    <property type="molecule type" value="Genomic_DNA"/>
</dbReference>
<name>G9QNN1_9BACI</name>
<evidence type="ECO:0000313" key="2">
    <source>
        <dbReference type="EMBL" id="EHL75216.1"/>
    </source>
</evidence>
<dbReference type="InterPro" id="IPR018672">
    <property type="entry name" value="DUF2140"/>
</dbReference>
<proteinExistence type="predicted"/>
<keyword evidence="1" id="KW-0812">Transmembrane</keyword>
<evidence type="ECO:0008006" key="4">
    <source>
        <dbReference type="Google" id="ProtNLM"/>
    </source>
</evidence>
<evidence type="ECO:0000313" key="3">
    <source>
        <dbReference type="Proteomes" id="UP000011747"/>
    </source>
</evidence>
<dbReference type="GeneID" id="87582026"/>